<sequence length="187" mass="21076">MLKKLLLGIVSVCVVCACSSHDDVSSGTKAAVFAFLGVGEEGIYHNVRTTQYQSVYFYDFKNDVDVPLCSKVNCNHDNADCDAFKLSYYKDKEIALSCDPIPFGDTLYLIYEEPSFGIAYLCSSKLDGSERKEVLKFAKNSIIESAMFFQDSFYYTLNTFEVDEKGNQLQYAYNYSSYVFNLKDGSS</sequence>
<accession>A0A4R3SVC1</accession>
<reference evidence="1 2" key="1">
    <citation type="submission" date="2019-03" db="EMBL/GenBank/DDBJ databases">
        <title>Genomic Encyclopedia of Type Strains, Phase IV (KMG-IV): sequencing the most valuable type-strain genomes for metagenomic binning, comparative biology and taxonomic classification.</title>
        <authorList>
            <person name="Goeker M."/>
        </authorList>
    </citation>
    <scope>NUCLEOTIDE SEQUENCE [LARGE SCALE GENOMIC DNA]</scope>
    <source>
        <strain evidence="1 2">DSM 29481</strain>
    </source>
</reference>
<comment type="caution">
    <text evidence="1">The sequence shown here is derived from an EMBL/GenBank/DDBJ whole genome shotgun (WGS) entry which is preliminary data.</text>
</comment>
<evidence type="ECO:0000313" key="2">
    <source>
        <dbReference type="Proteomes" id="UP000295773"/>
    </source>
</evidence>
<name>A0A4R3SVC1_9FIRM</name>
<dbReference type="PROSITE" id="PS51257">
    <property type="entry name" value="PROKAR_LIPOPROTEIN"/>
    <property type="match status" value="1"/>
</dbReference>
<protein>
    <recommendedName>
        <fullName evidence="3">Lipoprotein</fullName>
    </recommendedName>
</protein>
<evidence type="ECO:0008006" key="3">
    <source>
        <dbReference type="Google" id="ProtNLM"/>
    </source>
</evidence>
<dbReference type="RefSeq" id="WP_132225741.1">
    <property type="nucleotide sequence ID" value="NZ_JANKBG010000032.1"/>
</dbReference>
<dbReference type="AlphaFoldDB" id="A0A4R3SVC1"/>
<dbReference type="Proteomes" id="UP000295773">
    <property type="component" value="Unassembled WGS sequence"/>
</dbReference>
<proteinExistence type="predicted"/>
<gene>
    <name evidence="1" type="ORF">EDD61_1317</name>
</gene>
<evidence type="ECO:0000313" key="1">
    <source>
        <dbReference type="EMBL" id="TCU52841.1"/>
    </source>
</evidence>
<dbReference type="EMBL" id="SMBP01000031">
    <property type="protein sequence ID" value="TCU52841.1"/>
    <property type="molecule type" value="Genomic_DNA"/>
</dbReference>
<organism evidence="1 2">
    <name type="scientific">Longicatena caecimuris</name>
    <dbReference type="NCBI Taxonomy" id="1796635"/>
    <lineage>
        <taxon>Bacteria</taxon>
        <taxon>Bacillati</taxon>
        <taxon>Bacillota</taxon>
        <taxon>Erysipelotrichia</taxon>
        <taxon>Erysipelotrichales</taxon>
        <taxon>Erysipelotrichaceae</taxon>
        <taxon>Longicatena</taxon>
    </lineage>
</organism>
<keyword evidence="2" id="KW-1185">Reference proteome</keyword>